<dbReference type="InterPro" id="IPR050189">
    <property type="entry name" value="MFS_Efflux_Transporters"/>
</dbReference>
<dbReference type="Pfam" id="PF07690">
    <property type="entry name" value="MFS_1"/>
    <property type="match status" value="1"/>
</dbReference>
<keyword evidence="2" id="KW-1003">Cell membrane</keyword>
<gene>
    <name evidence="8" type="ORF">EQU50_00730</name>
</gene>
<feature type="transmembrane region" description="Helical" evidence="6">
    <location>
        <begin position="97"/>
        <end position="117"/>
    </location>
</feature>
<dbReference type="PROSITE" id="PS50850">
    <property type="entry name" value="MFS"/>
    <property type="match status" value="1"/>
</dbReference>
<feature type="transmembrane region" description="Helical" evidence="6">
    <location>
        <begin position="201"/>
        <end position="226"/>
    </location>
</feature>
<sequence>MCFFTIFIMYALCGAEIDLFVPSFPELQQVFHLSPFMVELTLGVNLVAHCLTSLVVGSLGDRFGRKAIILIGLSIFTIGSLCCVYAPAYWILLLGRLLQGIGISGPAVLSYVIIADIYSVDKQQQLMGFLNGVIAFAMAFAPVIGSYVSLSFHWQGNFVVLLIMGLISLIMGILFLPASKNNKSNSFSMREYQVVLRSSKALYYISTVCFLLIPYWFFVGISPILYMEDLGVSLEMFGFYQGSMAMCFSVFSISSSYFIKKFGQRNCLFFGLFMVVIFMLATFALLVGKINDALAITLAMQLLAIGVIFPINILYPLCLDAVPDAKGKISALVTSGRLVLTAINLQIAGYIYNGTFMPIGTIMILALILGLWFCYQVFQKEKGSPYPVFASAS</sequence>
<organism evidence="8 9">
    <name type="scientific">Candidatus Finniella inopinata</name>
    <dbReference type="NCBI Taxonomy" id="1696036"/>
    <lineage>
        <taxon>Bacteria</taxon>
        <taxon>Pseudomonadati</taxon>
        <taxon>Pseudomonadota</taxon>
        <taxon>Alphaproteobacteria</taxon>
        <taxon>Holosporales</taxon>
        <taxon>Candidatus Paracaedibacteraceae</taxon>
        <taxon>Candidatus Finniella</taxon>
    </lineage>
</organism>
<feature type="transmembrane region" description="Helical" evidence="6">
    <location>
        <begin position="68"/>
        <end position="91"/>
    </location>
</feature>
<dbReference type="OrthoDB" id="9800416at2"/>
<keyword evidence="4 6" id="KW-1133">Transmembrane helix</keyword>
<dbReference type="Gene3D" id="1.20.1720.10">
    <property type="entry name" value="Multidrug resistance protein D"/>
    <property type="match status" value="1"/>
</dbReference>
<protein>
    <submittedName>
        <fullName evidence="8">MFS transporter</fullName>
    </submittedName>
</protein>
<feature type="transmembrane region" description="Helical" evidence="6">
    <location>
        <begin position="158"/>
        <end position="180"/>
    </location>
</feature>
<accession>A0A4Q7DJG8</accession>
<dbReference type="GO" id="GO:0005886">
    <property type="term" value="C:plasma membrane"/>
    <property type="evidence" value="ECO:0007669"/>
    <property type="project" value="UniProtKB-SubCell"/>
</dbReference>
<dbReference type="PANTHER" id="PTHR43124:SF3">
    <property type="entry name" value="CHLORAMPHENICOL EFFLUX PUMP RV0191"/>
    <property type="match status" value="1"/>
</dbReference>
<dbReference type="AlphaFoldDB" id="A0A4Q7DJG8"/>
<proteinExistence type="predicted"/>
<evidence type="ECO:0000256" key="2">
    <source>
        <dbReference type="ARBA" id="ARBA00022475"/>
    </source>
</evidence>
<comment type="caution">
    <text evidence="8">The sequence shown here is derived from an EMBL/GenBank/DDBJ whole genome shotgun (WGS) entry which is preliminary data.</text>
</comment>
<keyword evidence="3 6" id="KW-0812">Transmembrane</keyword>
<dbReference type="PANTHER" id="PTHR43124">
    <property type="entry name" value="PURINE EFFLUX PUMP PBUE"/>
    <property type="match status" value="1"/>
</dbReference>
<dbReference type="GO" id="GO:0022857">
    <property type="term" value="F:transmembrane transporter activity"/>
    <property type="evidence" value="ECO:0007669"/>
    <property type="project" value="InterPro"/>
</dbReference>
<evidence type="ECO:0000313" key="8">
    <source>
        <dbReference type="EMBL" id="RZI47141.1"/>
    </source>
</evidence>
<evidence type="ECO:0000256" key="6">
    <source>
        <dbReference type="SAM" id="Phobius"/>
    </source>
</evidence>
<keyword evidence="9" id="KW-1185">Reference proteome</keyword>
<evidence type="ECO:0000259" key="7">
    <source>
        <dbReference type="PROSITE" id="PS50850"/>
    </source>
</evidence>
<dbReference type="InterPro" id="IPR011701">
    <property type="entry name" value="MFS"/>
</dbReference>
<comment type="subcellular location">
    <subcellularLocation>
        <location evidence="1">Cell membrane</location>
        <topology evidence="1">Multi-pass membrane protein</topology>
    </subcellularLocation>
</comment>
<feature type="domain" description="Major facilitator superfamily (MFS) profile" evidence="7">
    <location>
        <begin position="2"/>
        <end position="378"/>
    </location>
</feature>
<feature type="transmembrane region" description="Helical" evidence="6">
    <location>
        <begin position="266"/>
        <end position="287"/>
    </location>
</feature>
<reference evidence="8 9" key="1">
    <citation type="submission" date="2018-10" db="EMBL/GenBank/DDBJ databases">
        <title>An updated phylogeny of the Alphaproteobacteria reveals that the parasitic Rickettsiales and Holosporales have independent origins.</title>
        <authorList>
            <person name="Munoz-Gomez S.A."/>
            <person name="Hess S."/>
            <person name="Burger G."/>
            <person name="Lang B.F."/>
            <person name="Susko E."/>
            <person name="Slamovits C.H."/>
            <person name="Roger A.J."/>
        </authorList>
    </citation>
    <scope>NUCLEOTIDE SEQUENCE [LARGE SCALE GENOMIC DNA]</scope>
    <source>
        <strain evidence="8">HOLO01</strain>
    </source>
</reference>
<keyword evidence="5 6" id="KW-0472">Membrane</keyword>
<feature type="transmembrane region" description="Helical" evidence="6">
    <location>
        <begin position="358"/>
        <end position="378"/>
    </location>
</feature>
<dbReference type="RefSeq" id="WP_130153253.1">
    <property type="nucleotide sequence ID" value="NZ_SCFB01000001.1"/>
</dbReference>
<dbReference type="Proteomes" id="UP000293550">
    <property type="component" value="Unassembled WGS sequence"/>
</dbReference>
<name>A0A4Q7DJG8_9PROT</name>
<feature type="transmembrane region" description="Helical" evidence="6">
    <location>
        <begin position="329"/>
        <end position="352"/>
    </location>
</feature>
<dbReference type="EMBL" id="SCFB01000001">
    <property type="protein sequence ID" value="RZI47141.1"/>
    <property type="molecule type" value="Genomic_DNA"/>
</dbReference>
<feature type="transmembrane region" description="Helical" evidence="6">
    <location>
        <begin position="238"/>
        <end position="259"/>
    </location>
</feature>
<evidence type="ECO:0000313" key="9">
    <source>
        <dbReference type="Proteomes" id="UP000293550"/>
    </source>
</evidence>
<dbReference type="InterPro" id="IPR020846">
    <property type="entry name" value="MFS_dom"/>
</dbReference>
<evidence type="ECO:0000256" key="5">
    <source>
        <dbReference type="ARBA" id="ARBA00023136"/>
    </source>
</evidence>
<feature type="transmembrane region" description="Helical" evidence="6">
    <location>
        <begin position="37"/>
        <end position="56"/>
    </location>
</feature>
<evidence type="ECO:0000256" key="4">
    <source>
        <dbReference type="ARBA" id="ARBA00022989"/>
    </source>
</evidence>
<feature type="transmembrane region" description="Helical" evidence="6">
    <location>
        <begin position="129"/>
        <end position="152"/>
    </location>
</feature>
<evidence type="ECO:0000256" key="3">
    <source>
        <dbReference type="ARBA" id="ARBA00022692"/>
    </source>
</evidence>
<evidence type="ECO:0000256" key="1">
    <source>
        <dbReference type="ARBA" id="ARBA00004651"/>
    </source>
</evidence>
<feature type="transmembrane region" description="Helical" evidence="6">
    <location>
        <begin position="293"/>
        <end position="317"/>
    </location>
</feature>
<dbReference type="SUPFAM" id="SSF103473">
    <property type="entry name" value="MFS general substrate transporter"/>
    <property type="match status" value="1"/>
</dbReference>
<dbReference type="InterPro" id="IPR036259">
    <property type="entry name" value="MFS_trans_sf"/>
</dbReference>